<reference evidence="2 3" key="1">
    <citation type="submission" date="2017-01" db="EMBL/GenBank/DDBJ databases">
        <authorList>
            <person name="Mah S.A."/>
            <person name="Swanson W.J."/>
            <person name="Moy G.W."/>
            <person name="Vacquier V.D."/>
        </authorList>
    </citation>
    <scope>NUCLEOTIDE SEQUENCE [LARGE SCALE GENOMIC DNA]</scope>
    <source>
        <strain evidence="2 3">CPCC 203464</strain>
    </source>
</reference>
<dbReference type="RefSeq" id="WP_076480815.1">
    <property type="nucleotide sequence ID" value="NZ_FTNT01000009.1"/>
</dbReference>
<protein>
    <submittedName>
        <fullName evidence="2">GMP synthase-Glutamine amidotransferase</fullName>
    </submittedName>
</protein>
<dbReference type="SUPFAM" id="SSF52317">
    <property type="entry name" value="Class I glutamine amidotransferase-like"/>
    <property type="match status" value="1"/>
</dbReference>
<dbReference type="Gene3D" id="3.40.50.880">
    <property type="match status" value="1"/>
</dbReference>
<dbReference type="Pfam" id="PF00117">
    <property type="entry name" value="GATase"/>
    <property type="match status" value="1"/>
</dbReference>
<dbReference type="Proteomes" id="UP000186218">
    <property type="component" value="Unassembled WGS sequence"/>
</dbReference>
<accession>A0A1N7GP13</accession>
<dbReference type="PANTHER" id="PTHR42695">
    <property type="entry name" value="GLUTAMINE AMIDOTRANSFERASE YLR126C-RELATED"/>
    <property type="match status" value="1"/>
</dbReference>
<dbReference type="OrthoDB" id="5196541at2"/>
<keyword evidence="3" id="KW-1185">Reference proteome</keyword>
<feature type="domain" description="Glutamine amidotransferase" evidence="1">
    <location>
        <begin position="19"/>
        <end position="177"/>
    </location>
</feature>
<dbReference type="EMBL" id="FTNT01000009">
    <property type="protein sequence ID" value="SIS14286.1"/>
    <property type="molecule type" value="Genomic_DNA"/>
</dbReference>
<proteinExistence type="predicted"/>
<keyword evidence="2" id="KW-0315">Glutamine amidotransferase</keyword>
<sequence>MSTVLFLAHEDDRDRGRANAGSLADHVAASGHEVVIAHPSDDLPDVGSLHSVIVLGSALAAYDESVSWSGAEVAYLRSALAADTPILGICFGGQQLSRVLGGTVGPAPAPEVGFVTVRSDRADLVDSGPWMQMHWDRFTTPPGATTVARNPAAAQAFVHGPHLGVQFHPEISPAVFDSWTADWSDAKAASLESDLGVDIAALRRQIVDTADENAARCGRLFDAFVGLREHV</sequence>
<dbReference type="CDD" id="cd01741">
    <property type="entry name" value="GATase1_1"/>
    <property type="match status" value="1"/>
</dbReference>
<gene>
    <name evidence="2" type="ORF">SAMN05445060_2940</name>
</gene>
<evidence type="ECO:0000313" key="3">
    <source>
        <dbReference type="Proteomes" id="UP000186218"/>
    </source>
</evidence>
<dbReference type="PANTHER" id="PTHR42695:SF5">
    <property type="entry name" value="GLUTAMINE AMIDOTRANSFERASE YLR126C-RELATED"/>
    <property type="match status" value="1"/>
</dbReference>
<organism evidence="2 3">
    <name type="scientific">Williamsia sterculiae</name>
    <dbReference type="NCBI Taxonomy" id="1344003"/>
    <lineage>
        <taxon>Bacteria</taxon>
        <taxon>Bacillati</taxon>
        <taxon>Actinomycetota</taxon>
        <taxon>Actinomycetes</taxon>
        <taxon>Mycobacteriales</taxon>
        <taxon>Nocardiaceae</taxon>
        <taxon>Williamsia</taxon>
    </lineage>
</organism>
<evidence type="ECO:0000259" key="1">
    <source>
        <dbReference type="Pfam" id="PF00117"/>
    </source>
</evidence>
<name>A0A1N7GP13_9NOCA</name>
<evidence type="ECO:0000313" key="2">
    <source>
        <dbReference type="EMBL" id="SIS14286.1"/>
    </source>
</evidence>
<dbReference type="STRING" id="1344003.SAMN05445060_2940"/>
<dbReference type="AlphaFoldDB" id="A0A1N7GP13"/>
<dbReference type="InterPro" id="IPR017926">
    <property type="entry name" value="GATASE"/>
</dbReference>
<dbReference type="GO" id="GO:0016740">
    <property type="term" value="F:transferase activity"/>
    <property type="evidence" value="ECO:0007669"/>
    <property type="project" value="UniProtKB-KW"/>
</dbReference>
<dbReference type="InterPro" id="IPR029062">
    <property type="entry name" value="Class_I_gatase-like"/>
</dbReference>
<dbReference type="InterPro" id="IPR044992">
    <property type="entry name" value="ChyE-like"/>
</dbReference>
<dbReference type="PROSITE" id="PS51273">
    <property type="entry name" value="GATASE_TYPE_1"/>
    <property type="match status" value="1"/>
</dbReference>
<dbReference type="GO" id="GO:0005829">
    <property type="term" value="C:cytosol"/>
    <property type="evidence" value="ECO:0007669"/>
    <property type="project" value="TreeGrafter"/>
</dbReference>
<keyword evidence="2" id="KW-0808">Transferase</keyword>